<sequence length="1286" mass="133368">MGAPVLDPTLPGVLVPERALFPGGPAAARRTLLDVLAATAARHPNAAALDDGERVLSYRRLSEEAQALGSRLAAEGVGRGDRVGVRISSGTADLYVAILGVLAAGAAYVPVDADDPDERAELVFGEAGVCAVLMDDGLTMLAEPGGRTGAPAPGDDAWIIFTSGSTGKPKGVAVSHGSAAAFVDAEARLFLTEEPIGPGDRVLAGLSVAFDASCEEMWLAWRHGACLVPAPRALVRTGVDLGPWLVAQRITIVSTVPTLAALWPAEALEDVRLLIFGGEACPPELAERVAVEGREVWNTYGPTEATVVACAAPLTGEGPVRIGLPLAGWDLVVVDAAGEPVAMGESGELVIGGAGLARYLDPVKDAEKFAPLPALGWERAYRSGDLVRAEPAGLVFLGRADEQIKLGGRRIELGEVDAALQALPGVAGAAAAIRTTKAGNQVLVGYVVPQGGFDTNSASALLRDRLPAALVPLLAVVDDLPTRTSGKVDRAALPWPLATVDTAAALTPTESWLAEGWAEILGVPVTDPGADFFTSGGGSLTAAQLVARIRTRHPQVSVADLYRHPKLGQLAALLDGLDGETARRRDVRPVPRRAGAAQAVLGLPVLALTGLRWVTALATLSTVLALTGVAWTPAVSWWSLALAWMVLFSPPGRIAIAAGGARLLLRGVRPGAHPRGGRVHLRLWAAERLADATGAAGISGASWMTLYARALGAKVGKDVDLHTPPPVTGLLKLGRGAAVEPEVDLSGHWVDGDVVHIGKIRVGAGARVGARSVLLPGARIGKGAEIAAGSTVLGAVPAGQRWAGSPARRDGKGALRWPSSRPPRARFWAFAYGTASFVLGLFPVLAAVPGLLVLGAAVAGTTTIGAALGAALLTVPVATVAAFGTYALLVLVSVRLLGLGLHQGYHPVHGRIAWQVWATERLTDLARQVLFPLYASLFTPVWLRLLGAKVGRGAEVSTVLAVPRMTQVDDGAFLADDTMVATYELGHGWLHVAPTRIGKQAFLGNSGMAAAGRAVPKRGLVGVLSSAPRKAKKGSSYLGMPPMPLRRAVEAADSSRTFAPPLRLKAARAAVELCRIVPVMCAVALAVLVLAALAAVWATAGLLVAAVAAPVVLVVAGLVAGAVTTAVKWALTGRFRTADHPLWSSFVWRTELADTFVETLAVPWLVSWSAGTPLLPCWLRTMGAKIGRGVWLETYWLPETDLVRLGDGATVNRGCVVQTHLFHDRIMRMSEVTVAEGATVGPHGIVLPGASVGARTTVGPGSLVTRGDAVPADSRWLGNPIAAWRA</sequence>
<dbReference type="GO" id="GO:0016740">
    <property type="term" value="F:transferase activity"/>
    <property type="evidence" value="ECO:0007669"/>
    <property type="project" value="UniProtKB-KW"/>
</dbReference>
<proteinExistence type="predicted"/>
<dbReference type="NCBIfam" id="TIGR02353">
    <property type="entry name" value="NRPS_term_dom"/>
    <property type="match status" value="1"/>
</dbReference>
<dbReference type="eggNOG" id="COG0110">
    <property type="taxonomic scope" value="Bacteria"/>
</dbReference>
<keyword evidence="5" id="KW-1133">Transmembrane helix</keyword>
<dbReference type="InterPro" id="IPR042099">
    <property type="entry name" value="ANL_N_sf"/>
</dbReference>
<dbReference type="Gene3D" id="3.40.50.1820">
    <property type="entry name" value="alpha/beta hydrolase"/>
    <property type="match status" value="1"/>
</dbReference>
<dbReference type="GO" id="GO:0043041">
    <property type="term" value="P:amino acid activation for nonribosomal peptide biosynthetic process"/>
    <property type="evidence" value="ECO:0007669"/>
    <property type="project" value="TreeGrafter"/>
</dbReference>
<evidence type="ECO:0000256" key="4">
    <source>
        <dbReference type="ARBA" id="ARBA00022737"/>
    </source>
</evidence>
<dbReference type="NCBIfam" id="TIGR01733">
    <property type="entry name" value="AA-adenyl-dom"/>
    <property type="match status" value="1"/>
</dbReference>
<name>A0A076MV04_AMYME</name>
<dbReference type="Pfam" id="PF00132">
    <property type="entry name" value="Hexapep"/>
    <property type="match status" value="1"/>
</dbReference>
<dbReference type="CDD" id="cd05930">
    <property type="entry name" value="A_NRPS"/>
    <property type="match status" value="1"/>
</dbReference>
<dbReference type="PROSITE" id="PS50075">
    <property type="entry name" value="CARRIER"/>
    <property type="match status" value="1"/>
</dbReference>
<dbReference type="PATRIC" id="fig|1068978.7.peg.2902"/>
<dbReference type="HOGENOM" id="CLU_002751_1_0_11"/>
<dbReference type="Gene3D" id="2.160.10.10">
    <property type="entry name" value="Hexapeptide repeat proteins"/>
    <property type="match status" value="2"/>
</dbReference>
<feature type="domain" description="Carrier" evidence="6">
    <location>
        <begin position="504"/>
        <end position="578"/>
    </location>
</feature>
<keyword evidence="1" id="KW-0596">Phosphopantetheine</keyword>
<keyword evidence="3" id="KW-0808">Transferase</keyword>
<dbReference type="InterPro" id="IPR029058">
    <property type="entry name" value="AB_hydrolase_fold"/>
</dbReference>
<dbReference type="KEGG" id="amq:AMETH_2714"/>
<organism evidence="7 8">
    <name type="scientific">Amycolatopsis methanolica 239</name>
    <dbReference type="NCBI Taxonomy" id="1068978"/>
    <lineage>
        <taxon>Bacteria</taxon>
        <taxon>Bacillati</taxon>
        <taxon>Actinomycetota</taxon>
        <taxon>Actinomycetes</taxon>
        <taxon>Pseudonocardiales</taxon>
        <taxon>Pseudonocardiaceae</taxon>
        <taxon>Amycolatopsis</taxon>
        <taxon>Amycolatopsis methanolica group</taxon>
    </lineage>
</organism>
<feature type="transmembrane region" description="Helical" evidence="5">
    <location>
        <begin position="1103"/>
        <end position="1127"/>
    </location>
</feature>
<dbReference type="InterPro" id="IPR036736">
    <property type="entry name" value="ACP-like_sf"/>
</dbReference>
<dbReference type="EMBL" id="CP009110">
    <property type="protein sequence ID" value="AIJ22806.1"/>
    <property type="molecule type" value="Genomic_DNA"/>
</dbReference>
<dbReference type="SUPFAM" id="SSF51161">
    <property type="entry name" value="Trimeric LpxA-like enzymes"/>
    <property type="match status" value="3"/>
</dbReference>
<dbReference type="eggNOG" id="COG0663">
    <property type="taxonomic scope" value="Bacteria"/>
</dbReference>
<keyword evidence="8" id="KW-1185">Reference proteome</keyword>
<protein>
    <submittedName>
        <fullName evidence="7">Non-ribosomal peptide synthetase</fullName>
    </submittedName>
</protein>
<dbReference type="PANTHER" id="PTHR45527:SF1">
    <property type="entry name" value="FATTY ACID SYNTHASE"/>
    <property type="match status" value="1"/>
</dbReference>
<keyword evidence="5" id="KW-0472">Membrane</keyword>
<dbReference type="OrthoDB" id="2472181at2"/>
<feature type="transmembrane region" description="Helical" evidence="5">
    <location>
        <begin position="825"/>
        <end position="845"/>
    </location>
</feature>
<evidence type="ECO:0000256" key="1">
    <source>
        <dbReference type="ARBA" id="ARBA00022450"/>
    </source>
</evidence>
<dbReference type="Pfam" id="PF00550">
    <property type="entry name" value="PP-binding"/>
    <property type="match status" value="1"/>
</dbReference>
<keyword evidence="2" id="KW-0597">Phosphoprotein</keyword>
<dbReference type="InterPro" id="IPR045851">
    <property type="entry name" value="AMP-bd_C_sf"/>
</dbReference>
<evidence type="ECO:0000256" key="2">
    <source>
        <dbReference type="ARBA" id="ARBA00022553"/>
    </source>
</evidence>
<gene>
    <name evidence="7" type="ORF">AMETH_2714</name>
</gene>
<evidence type="ECO:0000256" key="5">
    <source>
        <dbReference type="SAM" id="Phobius"/>
    </source>
</evidence>
<dbReference type="PROSITE" id="PS00455">
    <property type="entry name" value="AMP_BINDING"/>
    <property type="match status" value="1"/>
</dbReference>
<dbReference type="SMART" id="SM00823">
    <property type="entry name" value="PKS_PP"/>
    <property type="match status" value="1"/>
</dbReference>
<feature type="transmembrane region" description="Helical" evidence="5">
    <location>
        <begin position="880"/>
        <end position="905"/>
    </location>
</feature>
<dbReference type="Proteomes" id="UP000062973">
    <property type="component" value="Chromosome"/>
</dbReference>
<dbReference type="RefSeq" id="WP_017982025.1">
    <property type="nucleotide sequence ID" value="NZ_AQUL01000001.1"/>
</dbReference>
<dbReference type="InterPro" id="IPR000873">
    <property type="entry name" value="AMP-dep_synth/lig_dom"/>
</dbReference>
<dbReference type="SUPFAM" id="SSF56801">
    <property type="entry name" value="Acetyl-CoA synthetase-like"/>
    <property type="match status" value="1"/>
</dbReference>
<dbReference type="PANTHER" id="PTHR45527">
    <property type="entry name" value="NONRIBOSOMAL PEPTIDE SYNTHETASE"/>
    <property type="match status" value="1"/>
</dbReference>
<evidence type="ECO:0000313" key="8">
    <source>
        <dbReference type="Proteomes" id="UP000062973"/>
    </source>
</evidence>
<dbReference type="InterPro" id="IPR001451">
    <property type="entry name" value="Hexapep"/>
</dbReference>
<dbReference type="InterPro" id="IPR010071">
    <property type="entry name" value="AA_adenyl_dom"/>
</dbReference>
<dbReference type="Gene3D" id="3.30.300.30">
    <property type="match status" value="1"/>
</dbReference>
<dbReference type="SUPFAM" id="SSF47336">
    <property type="entry name" value="ACP-like"/>
    <property type="match status" value="1"/>
</dbReference>
<feature type="transmembrane region" description="Helical" evidence="5">
    <location>
        <begin position="1073"/>
        <end position="1097"/>
    </location>
</feature>
<dbReference type="GO" id="GO:0005737">
    <property type="term" value="C:cytoplasm"/>
    <property type="evidence" value="ECO:0007669"/>
    <property type="project" value="TreeGrafter"/>
</dbReference>
<dbReference type="InterPro" id="IPR009081">
    <property type="entry name" value="PP-bd_ACP"/>
</dbReference>
<dbReference type="InterPro" id="IPR011004">
    <property type="entry name" value="Trimer_LpxA-like_sf"/>
</dbReference>
<accession>A0A076MV04</accession>
<dbReference type="eggNOG" id="COG1020">
    <property type="taxonomic scope" value="Bacteria"/>
</dbReference>
<evidence type="ECO:0000256" key="3">
    <source>
        <dbReference type="ARBA" id="ARBA00022679"/>
    </source>
</evidence>
<dbReference type="STRING" id="1068978.AMETH_2714"/>
<evidence type="ECO:0000259" key="6">
    <source>
        <dbReference type="PROSITE" id="PS50075"/>
    </source>
</evidence>
<dbReference type="InterPro" id="IPR020806">
    <property type="entry name" value="PKS_PP-bd"/>
</dbReference>
<dbReference type="InterPro" id="IPR012728">
    <property type="entry name" value="Pls/PosA_C"/>
</dbReference>
<dbReference type="GO" id="GO:0044550">
    <property type="term" value="P:secondary metabolite biosynthetic process"/>
    <property type="evidence" value="ECO:0007669"/>
    <property type="project" value="TreeGrafter"/>
</dbReference>
<dbReference type="Pfam" id="PF00501">
    <property type="entry name" value="AMP-binding"/>
    <property type="match status" value="1"/>
</dbReference>
<keyword evidence="4" id="KW-0677">Repeat</keyword>
<evidence type="ECO:0000313" key="7">
    <source>
        <dbReference type="EMBL" id="AIJ22806.1"/>
    </source>
</evidence>
<dbReference type="GO" id="GO:0031177">
    <property type="term" value="F:phosphopantetheine binding"/>
    <property type="evidence" value="ECO:0007669"/>
    <property type="project" value="InterPro"/>
</dbReference>
<dbReference type="InterPro" id="IPR020845">
    <property type="entry name" value="AMP-binding_CS"/>
</dbReference>
<dbReference type="InterPro" id="IPR018357">
    <property type="entry name" value="Hexapep_transf_CS"/>
</dbReference>
<keyword evidence="5" id="KW-0812">Transmembrane</keyword>
<feature type="transmembrane region" description="Helical" evidence="5">
    <location>
        <begin position="851"/>
        <end position="873"/>
    </location>
</feature>
<reference evidence="7 8" key="1">
    <citation type="submission" date="2014-07" db="EMBL/GenBank/DDBJ databases">
        <title>Whole Genome Sequence of the Amycolatopsis methanolica 239.</title>
        <authorList>
            <person name="Tang B."/>
        </authorList>
    </citation>
    <scope>NUCLEOTIDE SEQUENCE [LARGE SCALE GENOMIC DNA]</scope>
    <source>
        <strain evidence="7 8">239</strain>
    </source>
</reference>
<dbReference type="PROSITE" id="PS00101">
    <property type="entry name" value="HEXAPEP_TRANSFERASES"/>
    <property type="match status" value="1"/>
</dbReference>
<dbReference type="Gene3D" id="3.40.50.12780">
    <property type="entry name" value="N-terminal domain of ligase-like"/>
    <property type="match status" value="1"/>
</dbReference>